<dbReference type="FunFam" id="1.10.640.10:FF:000003">
    <property type="entry name" value="chorion peroxidase"/>
    <property type="match status" value="1"/>
</dbReference>
<feature type="signal peptide" evidence="6">
    <location>
        <begin position="1"/>
        <end position="17"/>
    </location>
</feature>
<keyword evidence="5" id="KW-0349">Heme</keyword>
<dbReference type="GO" id="GO:0006979">
    <property type="term" value="P:response to oxidative stress"/>
    <property type="evidence" value="ECO:0007669"/>
    <property type="project" value="InterPro"/>
</dbReference>
<dbReference type="PANTHER" id="PTHR11475:SF4">
    <property type="entry name" value="CHORION PEROXIDASE"/>
    <property type="match status" value="1"/>
</dbReference>
<keyword evidence="4" id="KW-0325">Glycoprotein</keyword>
<dbReference type="GO" id="GO:0046872">
    <property type="term" value="F:metal ion binding"/>
    <property type="evidence" value="ECO:0007669"/>
    <property type="project" value="UniProtKB-KW"/>
</dbReference>
<evidence type="ECO:0000256" key="4">
    <source>
        <dbReference type="ARBA" id="ARBA00023180"/>
    </source>
</evidence>
<dbReference type="GO" id="GO:0004601">
    <property type="term" value="F:peroxidase activity"/>
    <property type="evidence" value="ECO:0007669"/>
    <property type="project" value="InterPro"/>
</dbReference>
<sequence length="616" mass="69024">MILLLVSVLLCCHAAIAVNGGSFMYTHPEMCLSMSTGLIGSVHTVQTFRNVTTVTRGSINSFVASNYKVRKPCNTFVNLMFRTADGSCNNRLTRGQSLQALDRLLPAVYSDGIQSPRVYSVLGNGRPLPSPRVVSRMIHPDTVSSTDLTIFVMQWGQFMDHEMVSTPLPIEDTRGTIQCCGPNAGPPTGSESSECFPILFPPGDPDFRGTCMEFVRSQPKNDSAGNMIFPRENENLITSFIDASTVYGSTQERQDELRDPVRSYLLRTTPDNFPPDNGIDDCIKRDANDICFLAGDDRVNELPSLTLMHIIFVRYHNLLAKDLKHYRPDATDELIFQQARAIVGAVMQNILYAEWLPIVLGPSVRSRYGLDLKPNSRTRHIPDMDPSIFSAFSAAVFRFGHTLIPRTLPLSPTRRVLLREIFFKPFEARENLDTLVQGLVEAADSEDHTQEPDRFIVKEVTSHLFENEEGLKRGFDLVALNIQRARDQGIPSYNAFRQKMRLLRVTSFADPALGTGGSGFAGIYDHVDDIDLFPGAMCEPAFDGGMVGETFSNMMALQFRKIKFGDRFFFNNYRRDFGFRDMQVTLLRRIHLAHILCLTTSLGSVQLNVFRVASAQ</sequence>
<dbReference type="Proteomes" id="UP001374579">
    <property type="component" value="Unassembled WGS sequence"/>
</dbReference>
<dbReference type="GO" id="GO:0005576">
    <property type="term" value="C:extracellular region"/>
    <property type="evidence" value="ECO:0007669"/>
    <property type="project" value="UniProtKB-SubCell"/>
</dbReference>
<dbReference type="PROSITE" id="PS50292">
    <property type="entry name" value="PEROXIDASE_3"/>
    <property type="match status" value="1"/>
</dbReference>
<accession>A0AAN9G4K3</accession>
<feature type="binding site" description="axial binding residue" evidence="5">
    <location>
        <position position="401"/>
    </location>
    <ligand>
        <name>heme b</name>
        <dbReference type="ChEBI" id="CHEBI:60344"/>
    </ligand>
    <ligandPart>
        <name>Fe</name>
        <dbReference type="ChEBI" id="CHEBI:18248"/>
    </ligandPart>
</feature>
<name>A0AAN9G4K3_9CAEN</name>
<organism evidence="7 8">
    <name type="scientific">Littorina saxatilis</name>
    <dbReference type="NCBI Taxonomy" id="31220"/>
    <lineage>
        <taxon>Eukaryota</taxon>
        <taxon>Metazoa</taxon>
        <taxon>Spiralia</taxon>
        <taxon>Lophotrochozoa</taxon>
        <taxon>Mollusca</taxon>
        <taxon>Gastropoda</taxon>
        <taxon>Caenogastropoda</taxon>
        <taxon>Littorinimorpha</taxon>
        <taxon>Littorinoidea</taxon>
        <taxon>Littorinidae</taxon>
        <taxon>Littorina</taxon>
    </lineage>
</organism>
<evidence type="ECO:0000256" key="5">
    <source>
        <dbReference type="PIRSR" id="PIRSR619791-2"/>
    </source>
</evidence>
<gene>
    <name evidence="7" type="ORF">V1264_007382</name>
</gene>
<evidence type="ECO:0000256" key="3">
    <source>
        <dbReference type="ARBA" id="ARBA00022729"/>
    </source>
</evidence>
<dbReference type="InterPro" id="IPR019791">
    <property type="entry name" value="Haem_peroxidase_animal"/>
</dbReference>
<dbReference type="GO" id="GO:0020037">
    <property type="term" value="F:heme binding"/>
    <property type="evidence" value="ECO:0007669"/>
    <property type="project" value="InterPro"/>
</dbReference>
<proteinExistence type="predicted"/>
<protein>
    <submittedName>
        <fullName evidence="7">Uncharacterized protein</fullName>
    </submittedName>
</protein>
<keyword evidence="5" id="KW-0479">Metal-binding</keyword>
<evidence type="ECO:0000313" key="8">
    <source>
        <dbReference type="Proteomes" id="UP001374579"/>
    </source>
</evidence>
<dbReference type="Pfam" id="PF03098">
    <property type="entry name" value="An_peroxidase"/>
    <property type="match status" value="1"/>
</dbReference>
<comment type="subcellular location">
    <subcellularLocation>
        <location evidence="1">Secreted</location>
    </subcellularLocation>
</comment>
<keyword evidence="3 6" id="KW-0732">Signal</keyword>
<keyword evidence="8" id="KW-1185">Reference proteome</keyword>
<dbReference type="AlphaFoldDB" id="A0AAN9G4K3"/>
<dbReference type="PANTHER" id="PTHR11475">
    <property type="entry name" value="OXIDASE/PEROXIDASE"/>
    <property type="match status" value="1"/>
</dbReference>
<keyword evidence="5" id="KW-0408">Iron</keyword>
<dbReference type="PRINTS" id="PR00457">
    <property type="entry name" value="ANPEROXIDASE"/>
</dbReference>
<keyword evidence="2" id="KW-0964">Secreted</keyword>
<evidence type="ECO:0000256" key="2">
    <source>
        <dbReference type="ARBA" id="ARBA00022525"/>
    </source>
</evidence>
<dbReference type="SUPFAM" id="SSF48113">
    <property type="entry name" value="Heme-dependent peroxidases"/>
    <property type="match status" value="1"/>
</dbReference>
<reference evidence="7 8" key="1">
    <citation type="submission" date="2024-02" db="EMBL/GenBank/DDBJ databases">
        <title>Chromosome-scale genome assembly of the rough periwinkle Littorina saxatilis.</title>
        <authorList>
            <person name="De Jode A."/>
            <person name="Faria R."/>
            <person name="Formenti G."/>
            <person name="Sims Y."/>
            <person name="Smith T.P."/>
            <person name="Tracey A."/>
            <person name="Wood J.M.D."/>
            <person name="Zagrodzka Z.B."/>
            <person name="Johannesson K."/>
            <person name="Butlin R.K."/>
            <person name="Leder E.H."/>
        </authorList>
    </citation>
    <scope>NUCLEOTIDE SEQUENCE [LARGE SCALE GENOMIC DNA]</scope>
    <source>
        <strain evidence="7">Snail1</strain>
        <tissue evidence="7">Muscle</tissue>
    </source>
</reference>
<evidence type="ECO:0000313" key="7">
    <source>
        <dbReference type="EMBL" id="KAK7093680.1"/>
    </source>
</evidence>
<dbReference type="EMBL" id="JBAMIC010000019">
    <property type="protein sequence ID" value="KAK7093680.1"/>
    <property type="molecule type" value="Genomic_DNA"/>
</dbReference>
<comment type="caution">
    <text evidence="7">The sequence shown here is derived from an EMBL/GenBank/DDBJ whole genome shotgun (WGS) entry which is preliminary data.</text>
</comment>
<dbReference type="InterPro" id="IPR037120">
    <property type="entry name" value="Haem_peroxidase_sf_animal"/>
</dbReference>
<feature type="chain" id="PRO_5043026615" evidence="6">
    <location>
        <begin position="18"/>
        <end position="616"/>
    </location>
</feature>
<dbReference type="Gene3D" id="1.10.640.10">
    <property type="entry name" value="Haem peroxidase domain superfamily, animal type"/>
    <property type="match status" value="1"/>
</dbReference>
<evidence type="ECO:0000256" key="6">
    <source>
        <dbReference type="SAM" id="SignalP"/>
    </source>
</evidence>
<evidence type="ECO:0000256" key="1">
    <source>
        <dbReference type="ARBA" id="ARBA00004613"/>
    </source>
</evidence>
<dbReference type="InterPro" id="IPR010255">
    <property type="entry name" value="Haem_peroxidase_sf"/>
</dbReference>